<dbReference type="InterPro" id="IPR003660">
    <property type="entry name" value="HAMP_dom"/>
</dbReference>
<feature type="transmembrane region" description="Helical" evidence="4">
    <location>
        <begin position="12"/>
        <end position="31"/>
    </location>
</feature>
<evidence type="ECO:0000259" key="6">
    <source>
        <dbReference type="PROSITE" id="PS50885"/>
    </source>
</evidence>
<dbReference type="PROSITE" id="PS50111">
    <property type="entry name" value="CHEMOTAXIS_TRANSDUC_2"/>
    <property type="match status" value="1"/>
</dbReference>
<evidence type="ECO:0000256" key="3">
    <source>
        <dbReference type="PROSITE-ProRule" id="PRU00284"/>
    </source>
</evidence>
<dbReference type="PANTHER" id="PTHR43531">
    <property type="entry name" value="PROTEIN ICFG"/>
    <property type="match status" value="1"/>
</dbReference>
<dbReference type="GO" id="GO:0004888">
    <property type="term" value="F:transmembrane signaling receptor activity"/>
    <property type="evidence" value="ECO:0007669"/>
    <property type="project" value="InterPro"/>
</dbReference>
<evidence type="ECO:0000256" key="1">
    <source>
        <dbReference type="ARBA" id="ARBA00022500"/>
    </source>
</evidence>
<name>A0A6I6IQG8_9RHOB</name>
<dbReference type="SUPFAM" id="SSF58104">
    <property type="entry name" value="Methyl-accepting chemotaxis protein (MCP) signaling domain"/>
    <property type="match status" value="1"/>
</dbReference>
<feature type="domain" description="Methyl-accepting transducer" evidence="5">
    <location>
        <begin position="353"/>
        <end position="582"/>
    </location>
</feature>
<feature type="domain" description="HAMP" evidence="6">
    <location>
        <begin position="233"/>
        <end position="286"/>
    </location>
</feature>
<evidence type="ECO:0000259" key="5">
    <source>
        <dbReference type="PROSITE" id="PS50111"/>
    </source>
</evidence>
<keyword evidence="1" id="KW-0145">Chemotaxis</keyword>
<keyword evidence="4" id="KW-0812">Transmembrane</keyword>
<dbReference type="OrthoDB" id="354287at2"/>
<dbReference type="KEGG" id="rom:EI983_11895"/>
<keyword evidence="4" id="KW-0472">Membrane</keyword>
<evidence type="ECO:0000256" key="2">
    <source>
        <dbReference type="ARBA" id="ARBA00029447"/>
    </source>
</evidence>
<comment type="similarity">
    <text evidence="2">Belongs to the methyl-accepting chemotaxis (MCP) protein family.</text>
</comment>
<dbReference type="SUPFAM" id="SSF158472">
    <property type="entry name" value="HAMP domain-like"/>
    <property type="match status" value="1"/>
</dbReference>
<dbReference type="GO" id="GO:0006935">
    <property type="term" value="P:chemotaxis"/>
    <property type="evidence" value="ECO:0007669"/>
    <property type="project" value="UniProtKB-KW"/>
</dbReference>
<organism evidence="7 8">
    <name type="scientific">Roseovarius faecimaris</name>
    <dbReference type="NCBI Taxonomy" id="2494550"/>
    <lineage>
        <taxon>Bacteria</taxon>
        <taxon>Pseudomonadati</taxon>
        <taxon>Pseudomonadota</taxon>
        <taxon>Alphaproteobacteria</taxon>
        <taxon>Rhodobacterales</taxon>
        <taxon>Roseobacteraceae</taxon>
        <taxon>Roseovarius</taxon>
    </lineage>
</organism>
<dbReference type="PANTHER" id="PTHR43531:SF11">
    <property type="entry name" value="METHYL-ACCEPTING CHEMOTAXIS PROTEIN 3"/>
    <property type="match status" value="1"/>
</dbReference>
<dbReference type="RefSeq" id="WP_157707616.1">
    <property type="nucleotide sequence ID" value="NZ_CP034348.1"/>
</dbReference>
<keyword evidence="3" id="KW-0807">Transducer</keyword>
<dbReference type="EMBL" id="CP034348">
    <property type="protein sequence ID" value="QGX98935.1"/>
    <property type="molecule type" value="Genomic_DNA"/>
</dbReference>
<gene>
    <name evidence="7" type="ORF">EI983_11895</name>
</gene>
<keyword evidence="8" id="KW-1185">Reference proteome</keyword>
<dbReference type="Gene3D" id="6.10.340.10">
    <property type="match status" value="1"/>
</dbReference>
<reference evidence="8" key="1">
    <citation type="submission" date="2018-12" db="EMBL/GenBank/DDBJ databases">
        <title>Complete genome sequence of Roseovarius sp. MME-070.</title>
        <authorList>
            <person name="Nam Y.-D."/>
            <person name="Kang J."/>
            <person name="Chung W.-H."/>
            <person name="Park Y.S."/>
        </authorList>
    </citation>
    <scope>NUCLEOTIDE SEQUENCE [LARGE SCALE GENOMIC DNA]</scope>
    <source>
        <strain evidence="8">MME-070</strain>
    </source>
</reference>
<dbReference type="SMART" id="SM00304">
    <property type="entry name" value="HAMP"/>
    <property type="match status" value="2"/>
</dbReference>
<dbReference type="InterPro" id="IPR021796">
    <property type="entry name" value="Tll0287-like_dom"/>
</dbReference>
<protein>
    <submittedName>
        <fullName evidence="7">DUF3365 domain-containing protein</fullName>
    </submittedName>
</protein>
<evidence type="ECO:0000256" key="4">
    <source>
        <dbReference type="SAM" id="Phobius"/>
    </source>
</evidence>
<dbReference type="InterPro" id="IPR004090">
    <property type="entry name" value="Chemotax_Me-accpt_rcpt"/>
</dbReference>
<evidence type="ECO:0000313" key="8">
    <source>
        <dbReference type="Proteomes" id="UP000428330"/>
    </source>
</evidence>
<dbReference type="PROSITE" id="PS50885">
    <property type="entry name" value="HAMP"/>
    <property type="match status" value="2"/>
</dbReference>
<accession>A0A6I6IQG8</accession>
<dbReference type="InterPro" id="IPR004089">
    <property type="entry name" value="MCPsignal_dom"/>
</dbReference>
<evidence type="ECO:0000313" key="7">
    <source>
        <dbReference type="EMBL" id="QGX98935.1"/>
    </source>
</evidence>
<sequence>MHFIRRSILLKIAAPFPIISTLIVIGAWFYIPMVVEKSAMQAAANSALQTAHQMETLRSYYTQNVVADVKRSGDVSVGIAHQNDPEMIPLPATFIHDLSALLAAEKTNVELYSPFPFPNRATRQLDSFSEEAWDYLSANPESHLIRSEVVGDQTFLRVAVADTLSSEVCVACHNTAADTPKDDWKLGDVRGVLEVRQNVTDVLASTATLKIELIVAMMIAGFALLGAVLYVTKTITNPLGQVLHTVGRMTDRKYDNDFPAKDRIDEVGRIAGALDQLQTTLHEAQEADDRQRMQAQAQTEVVAEVSKGLGKLAEGDFSCPINTPFDASYEVLRTNYNKTITTLGTSMNKLIETSDGIAMRTMEITEATDQLSHRTESQATALEKTSTSLGGVTEGISNAAEGIKVVEGYAVEARNHAQESGEVVSRAVEAMSEIESSSSTISRIVGVIDDIAFQTNLLALNAGVEAARAGEAGNGFAVVASEVRALAKRSAEAAGEIGALVAQSSQHVQTGVELVGKTGEALETIIERVEKISAEIADISKGAAEQSQGLTEINTSVTSLDQMTQHNAAMAEECTAATHELSQNARLLASLISKFKTVKQHPEKEHAPLKKAG</sequence>
<dbReference type="AlphaFoldDB" id="A0A6I6IQG8"/>
<dbReference type="GO" id="GO:0016020">
    <property type="term" value="C:membrane"/>
    <property type="evidence" value="ECO:0007669"/>
    <property type="project" value="InterPro"/>
</dbReference>
<dbReference type="Pfam" id="PF00015">
    <property type="entry name" value="MCPsignal"/>
    <property type="match status" value="1"/>
</dbReference>
<dbReference type="Proteomes" id="UP000428330">
    <property type="component" value="Chromosome"/>
</dbReference>
<dbReference type="Pfam" id="PF00672">
    <property type="entry name" value="HAMP"/>
    <property type="match status" value="1"/>
</dbReference>
<feature type="domain" description="HAMP" evidence="6">
    <location>
        <begin position="296"/>
        <end position="348"/>
    </location>
</feature>
<dbReference type="CDD" id="cd11386">
    <property type="entry name" value="MCP_signal"/>
    <property type="match status" value="1"/>
</dbReference>
<dbReference type="Gene3D" id="1.10.287.950">
    <property type="entry name" value="Methyl-accepting chemotaxis protein"/>
    <property type="match status" value="1"/>
</dbReference>
<proteinExistence type="inferred from homology"/>
<dbReference type="Pfam" id="PF11845">
    <property type="entry name" value="Tll0287-like"/>
    <property type="match status" value="1"/>
</dbReference>
<dbReference type="InterPro" id="IPR051310">
    <property type="entry name" value="MCP_chemotaxis"/>
</dbReference>
<dbReference type="PRINTS" id="PR00260">
    <property type="entry name" value="CHEMTRNSDUCR"/>
</dbReference>
<dbReference type="GO" id="GO:0007165">
    <property type="term" value="P:signal transduction"/>
    <property type="evidence" value="ECO:0007669"/>
    <property type="project" value="UniProtKB-KW"/>
</dbReference>
<dbReference type="SMART" id="SM00283">
    <property type="entry name" value="MA"/>
    <property type="match status" value="1"/>
</dbReference>
<keyword evidence="4" id="KW-1133">Transmembrane helix</keyword>